<dbReference type="PROSITE" id="PS50929">
    <property type="entry name" value="ABC_TM1F"/>
    <property type="match status" value="1"/>
</dbReference>
<evidence type="ECO:0000256" key="7">
    <source>
        <dbReference type="ARBA" id="ARBA00022989"/>
    </source>
</evidence>
<reference evidence="13" key="1">
    <citation type="journal article" date="2001" name="Int. J. Syst. Evol. Microbiol.">
        <title>Methanofollis aquaemaris sp. nov., a methanogen isolated from an aquaculture fish pond.</title>
        <authorList>
            <person name="Lai M.C."/>
            <person name="Chen S.C."/>
        </authorList>
    </citation>
    <scope>NUCLEOTIDE SEQUENCE</scope>
    <source>
        <strain evidence="13">N2F9704</strain>
    </source>
</reference>
<dbReference type="InterPro" id="IPR003439">
    <property type="entry name" value="ABC_transporter-like_ATP-bd"/>
</dbReference>
<feature type="transmembrane region" description="Helical" evidence="10">
    <location>
        <begin position="173"/>
        <end position="197"/>
    </location>
</feature>
<evidence type="ECO:0000313" key="13">
    <source>
        <dbReference type="EMBL" id="QSZ66682.1"/>
    </source>
</evidence>
<gene>
    <name evidence="13" type="ORF">RJ40_03815</name>
</gene>
<sequence>MATSGRHTGSARKRSGPGCSLKPGRWRDSRNAAAIDRLRLPDPDRLSGCLRAETTAVPAMREVEGMGQKGAAKIRDGIAFVREIFTPARETSNEFRYQDILYFFRYLRPVWKIGAISLVLTIILVGLRTLVPLSGKIFLDYVVPGGVSGESSPAQAPSLLDTSLSAVCSSLPALVAAMLVLGAAIGILGLLQSYLLVKFREEYTFHLQTDLFDHVLRFPLPYFKSGQTGYLMSRISGDVGIMQFLFSQFLPQILSSFFYVAFSVFILYALSARLTLIMIIFTPLFLLVNLIFVSRIRAVTYQERERGAYVSRDLQEILAGIETVKTHTAEEREVGRIVNTLRGVIRMRIKNSMLNSFSSQFLLGTQFMMLLAVFWIGGQDVIAGTMTVGDFVAYIAYIATFSTASKTFFSLPVILQPVLTSVERLQELFGTATETDQGSGGFVPETIKGTIEFRDVSFSYVDGAPVLHGVNFTVGPGEVVALTGRTGAGKTTLINLLLKFFTPQSGMIVLDGHDLIELDPGWVRRQVSVVSQDPFLFHTSIEENVRYGRPEAGRDEVIEAARKAQIHAEILGFPEGYETVAGERGTQLSAGQRQRIAVARAFLRDSQILILDEPTSSLDAGTEERLQKSLAELAAGRTVILITHRTGLLSLADRVYALEDGHLVEQNPSSRRVEVEA</sequence>
<dbReference type="Pfam" id="PF00005">
    <property type="entry name" value="ABC_tran"/>
    <property type="match status" value="1"/>
</dbReference>
<feature type="domain" description="ABC transmembrane type-1" evidence="12">
    <location>
        <begin position="115"/>
        <end position="411"/>
    </location>
</feature>
<proteinExistence type="predicted"/>
<evidence type="ECO:0000256" key="2">
    <source>
        <dbReference type="ARBA" id="ARBA00022448"/>
    </source>
</evidence>
<dbReference type="PROSITE" id="PS50893">
    <property type="entry name" value="ABC_TRANSPORTER_2"/>
    <property type="match status" value="1"/>
</dbReference>
<dbReference type="GO" id="GO:0005886">
    <property type="term" value="C:plasma membrane"/>
    <property type="evidence" value="ECO:0007669"/>
    <property type="project" value="UniProtKB-SubCell"/>
</dbReference>
<dbReference type="SUPFAM" id="SSF52540">
    <property type="entry name" value="P-loop containing nucleoside triphosphate hydrolases"/>
    <property type="match status" value="1"/>
</dbReference>
<protein>
    <submittedName>
        <fullName evidence="13">ABC transporter ATP-binding protein</fullName>
    </submittedName>
</protein>
<evidence type="ECO:0000256" key="10">
    <source>
        <dbReference type="SAM" id="Phobius"/>
    </source>
</evidence>
<evidence type="ECO:0000259" key="12">
    <source>
        <dbReference type="PROSITE" id="PS50929"/>
    </source>
</evidence>
<dbReference type="AlphaFoldDB" id="A0A8A3S3P4"/>
<dbReference type="InterPro" id="IPR039421">
    <property type="entry name" value="Type_1_exporter"/>
</dbReference>
<dbReference type="Gene3D" id="1.20.1560.10">
    <property type="entry name" value="ABC transporter type 1, transmembrane domain"/>
    <property type="match status" value="1"/>
</dbReference>
<evidence type="ECO:0000259" key="11">
    <source>
        <dbReference type="PROSITE" id="PS50893"/>
    </source>
</evidence>
<dbReference type="CDD" id="cd07346">
    <property type="entry name" value="ABC_6TM_exporters"/>
    <property type="match status" value="1"/>
</dbReference>
<evidence type="ECO:0000256" key="9">
    <source>
        <dbReference type="SAM" id="MobiDB-lite"/>
    </source>
</evidence>
<keyword evidence="6 13" id="KW-0067">ATP-binding</keyword>
<dbReference type="GO" id="GO:0016887">
    <property type="term" value="F:ATP hydrolysis activity"/>
    <property type="evidence" value="ECO:0007669"/>
    <property type="project" value="InterPro"/>
</dbReference>
<keyword evidence="7 10" id="KW-1133">Transmembrane helix</keyword>
<dbReference type="PANTHER" id="PTHR43394">
    <property type="entry name" value="ATP-DEPENDENT PERMEASE MDL1, MITOCHONDRIAL"/>
    <property type="match status" value="1"/>
</dbReference>
<keyword evidence="5" id="KW-0547">Nucleotide-binding</keyword>
<feature type="domain" description="ABC transporter" evidence="11">
    <location>
        <begin position="451"/>
        <end position="677"/>
    </location>
</feature>
<feature type="transmembrane region" description="Helical" evidence="10">
    <location>
        <begin position="276"/>
        <end position="296"/>
    </location>
</feature>
<dbReference type="InterPro" id="IPR017871">
    <property type="entry name" value="ABC_transporter-like_CS"/>
</dbReference>
<dbReference type="GO" id="GO:0015421">
    <property type="term" value="F:ABC-type oligopeptide transporter activity"/>
    <property type="evidence" value="ECO:0007669"/>
    <property type="project" value="TreeGrafter"/>
</dbReference>
<reference evidence="13" key="2">
    <citation type="submission" date="2019-02" db="EMBL/GenBank/DDBJ databases">
        <authorList>
            <person name="Chen S.-C."/>
            <person name="Chien H.-H."/>
            <person name="Lai M.-C."/>
        </authorList>
    </citation>
    <scope>NUCLEOTIDE SEQUENCE</scope>
    <source>
        <strain evidence="13">N2F9704</strain>
    </source>
</reference>
<evidence type="ECO:0000256" key="4">
    <source>
        <dbReference type="ARBA" id="ARBA00022692"/>
    </source>
</evidence>
<dbReference type="SUPFAM" id="SSF90123">
    <property type="entry name" value="ABC transporter transmembrane region"/>
    <property type="match status" value="1"/>
</dbReference>
<comment type="subcellular location">
    <subcellularLocation>
        <location evidence="1">Cell membrane</location>
        <topology evidence="1">Multi-pass membrane protein</topology>
    </subcellularLocation>
</comment>
<dbReference type="FunFam" id="3.40.50.300:FF:000299">
    <property type="entry name" value="ABC transporter ATP-binding protein/permease"/>
    <property type="match status" value="1"/>
</dbReference>
<name>A0A8A3S3P4_9EURY</name>
<dbReference type="PROSITE" id="PS00211">
    <property type="entry name" value="ABC_TRANSPORTER_1"/>
    <property type="match status" value="1"/>
</dbReference>
<dbReference type="EMBL" id="CP036172">
    <property type="protein sequence ID" value="QSZ66682.1"/>
    <property type="molecule type" value="Genomic_DNA"/>
</dbReference>
<dbReference type="InterPro" id="IPR036640">
    <property type="entry name" value="ABC1_TM_sf"/>
</dbReference>
<organism evidence="13 14">
    <name type="scientific">Methanofollis aquaemaris</name>
    <dbReference type="NCBI Taxonomy" id="126734"/>
    <lineage>
        <taxon>Archaea</taxon>
        <taxon>Methanobacteriati</taxon>
        <taxon>Methanobacteriota</taxon>
        <taxon>Stenosarchaea group</taxon>
        <taxon>Methanomicrobia</taxon>
        <taxon>Methanomicrobiales</taxon>
        <taxon>Methanomicrobiaceae</taxon>
        <taxon>Methanofollis</taxon>
    </lineage>
</organism>
<dbReference type="InterPro" id="IPR027417">
    <property type="entry name" value="P-loop_NTPase"/>
</dbReference>
<evidence type="ECO:0000256" key="3">
    <source>
        <dbReference type="ARBA" id="ARBA00022475"/>
    </source>
</evidence>
<dbReference type="GO" id="GO:0005524">
    <property type="term" value="F:ATP binding"/>
    <property type="evidence" value="ECO:0007669"/>
    <property type="project" value="UniProtKB-KW"/>
</dbReference>
<feature type="region of interest" description="Disordered" evidence="9">
    <location>
        <begin position="1"/>
        <end position="26"/>
    </location>
</feature>
<keyword evidence="14" id="KW-1185">Reference proteome</keyword>
<evidence type="ECO:0000256" key="5">
    <source>
        <dbReference type="ARBA" id="ARBA00022741"/>
    </source>
</evidence>
<keyword evidence="2" id="KW-0813">Transport</keyword>
<keyword evidence="4 10" id="KW-0812">Transmembrane</keyword>
<evidence type="ECO:0000256" key="6">
    <source>
        <dbReference type="ARBA" id="ARBA00022840"/>
    </source>
</evidence>
<dbReference type="KEGG" id="maqe:RJ40_03815"/>
<dbReference type="InterPro" id="IPR011527">
    <property type="entry name" value="ABC1_TM_dom"/>
</dbReference>
<keyword evidence="8 10" id="KW-0472">Membrane</keyword>
<feature type="transmembrane region" description="Helical" evidence="10">
    <location>
        <begin position="357"/>
        <end position="376"/>
    </location>
</feature>
<dbReference type="PANTHER" id="PTHR43394:SF1">
    <property type="entry name" value="ATP-BINDING CASSETTE SUB-FAMILY B MEMBER 10, MITOCHONDRIAL"/>
    <property type="match status" value="1"/>
</dbReference>
<accession>A0A8A3S3P4</accession>
<dbReference type="Gene3D" id="3.40.50.300">
    <property type="entry name" value="P-loop containing nucleotide triphosphate hydrolases"/>
    <property type="match status" value="1"/>
</dbReference>
<evidence type="ECO:0000256" key="8">
    <source>
        <dbReference type="ARBA" id="ARBA00023136"/>
    </source>
</evidence>
<evidence type="ECO:0000256" key="1">
    <source>
        <dbReference type="ARBA" id="ARBA00004651"/>
    </source>
</evidence>
<dbReference type="Proteomes" id="UP001042704">
    <property type="component" value="Chromosome"/>
</dbReference>
<dbReference type="Pfam" id="PF00664">
    <property type="entry name" value="ABC_membrane"/>
    <property type="match status" value="1"/>
</dbReference>
<feature type="transmembrane region" description="Helical" evidence="10">
    <location>
        <begin position="110"/>
        <end position="131"/>
    </location>
</feature>
<feature type="transmembrane region" description="Helical" evidence="10">
    <location>
        <begin position="249"/>
        <end position="270"/>
    </location>
</feature>
<evidence type="ECO:0000313" key="14">
    <source>
        <dbReference type="Proteomes" id="UP001042704"/>
    </source>
</evidence>
<dbReference type="SMART" id="SM00382">
    <property type="entry name" value="AAA"/>
    <property type="match status" value="1"/>
</dbReference>
<keyword evidence="3" id="KW-1003">Cell membrane</keyword>
<dbReference type="InterPro" id="IPR003593">
    <property type="entry name" value="AAA+_ATPase"/>
</dbReference>